<dbReference type="AlphaFoldDB" id="A0A1X2HIZ0"/>
<evidence type="ECO:0000313" key="2">
    <source>
        <dbReference type="EMBL" id="ORY99050.1"/>
    </source>
</evidence>
<dbReference type="InParanoid" id="A0A1X2HIZ0"/>
<keyword evidence="3" id="KW-1185">Reference proteome</keyword>
<organism evidence="2 3">
    <name type="scientific">Syncephalastrum racemosum</name>
    <name type="common">Filamentous fungus</name>
    <dbReference type="NCBI Taxonomy" id="13706"/>
    <lineage>
        <taxon>Eukaryota</taxon>
        <taxon>Fungi</taxon>
        <taxon>Fungi incertae sedis</taxon>
        <taxon>Mucoromycota</taxon>
        <taxon>Mucoromycotina</taxon>
        <taxon>Mucoromycetes</taxon>
        <taxon>Mucorales</taxon>
        <taxon>Syncephalastraceae</taxon>
        <taxon>Syncephalastrum</taxon>
    </lineage>
</organism>
<keyword evidence="1" id="KW-1133">Transmembrane helix</keyword>
<proteinExistence type="predicted"/>
<dbReference type="EMBL" id="MCGN01000003">
    <property type="protein sequence ID" value="ORY99050.1"/>
    <property type="molecule type" value="Genomic_DNA"/>
</dbReference>
<reference evidence="2 3" key="1">
    <citation type="submission" date="2016-07" db="EMBL/GenBank/DDBJ databases">
        <title>Pervasive Adenine N6-methylation of Active Genes in Fungi.</title>
        <authorList>
            <consortium name="DOE Joint Genome Institute"/>
            <person name="Mondo S.J."/>
            <person name="Dannebaum R.O."/>
            <person name="Kuo R.C."/>
            <person name="Labutti K."/>
            <person name="Haridas S."/>
            <person name="Kuo A."/>
            <person name="Salamov A."/>
            <person name="Ahrendt S.R."/>
            <person name="Lipzen A."/>
            <person name="Sullivan W."/>
            <person name="Andreopoulos W.B."/>
            <person name="Clum A."/>
            <person name="Lindquist E."/>
            <person name="Daum C."/>
            <person name="Ramamoorthy G.K."/>
            <person name="Gryganskyi A."/>
            <person name="Culley D."/>
            <person name="Magnuson J.K."/>
            <person name="James T.Y."/>
            <person name="O'Malley M.A."/>
            <person name="Stajich J.E."/>
            <person name="Spatafora J.W."/>
            <person name="Visel A."/>
            <person name="Grigoriev I.V."/>
        </authorList>
    </citation>
    <scope>NUCLEOTIDE SEQUENCE [LARGE SCALE GENOMIC DNA]</scope>
    <source>
        <strain evidence="2 3">NRRL 2496</strain>
    </source>
</reference>
<feature type="non-terminal residue" evidence="2">
    <location>
        <position position="1"/>
    </location>
</feature>
<dbReference type="Proteomes" id="UP000242180">
    <property type="component" value="Unassembled WGS sequence"/>
</dbReference>
<feature type="transmembrane region" description="Helical" evidence="1">
    <location>
        <begin position="29"/>
        <end position="47"/>
    </location>
</feature>
<name>A0A1X2HIZ0_SYNRA</name>
<accession>A0A1X2HIZ0</accession>
<sequence length="172" mass="19404">DTYLFSVAVLLVITAAVFAIIARAFNLALWYPLLILIVPALIAYWTTRRRGLQFFKTNCFHEALQACLRECDILDMHHHLHWSYRHPTDNEDPDLLHLEPPLSSYKIMLVIDVDETLCQSDSSIPSPTDPCPPPYDAATRDVVLDVGPAMQEISHSSRTVVLPPPIYSPHSS</sequence>
<dbReference type="OrthoDB" id="2431604at2759"/>
<keyword evidence="1" id="KW-0812">Transmembrane</keyword>
<gene>
    <name evidence="2" type="ORF">BCR43DRAFT_436644</name>
</gene>
<protein>
    <submittedName>
        <fullName evidence="2">Uncharacterized protein</fullName>
    </submittedName>
</protein>
<evidence type="ECO:0000313" key="3">
    <source>
        <dbReference type="Proteomes" id="UP000242180"/>
    </source>
</evidence>
<comment type="caution">
    <text evidence="2">The sequence shown here is derived from an EMBL/GenBank/DDBJ whole genome shotgun (WGS) entry which is preliminary data.</text>
</comment>
<dbReference type="OMA" id="QACLREC"/>
<evidence type="ECO:0000256" key="1">
    <source>
        <dbReference type="SAM" id="Phobius"/>
    </source>
</evidence>
<keyword evidence="1" id="KW-0472">Membrane</keyword>